<dbReference type="Gene3D" id="1.10.630.10">
    <property type="entry name" value="Cytochrome P450"/>
    <property type="match status" value="1"/>
</dbReference>
<dbReference type="VEuPathDB" id="FungiDB:P170DRAFT_474464"/>
<dbReference type="InterPro" id="IPR036396">
    <property type="entry name" value="Cyt_P450_sf"/>
</dbReference>
<organism evidence="5 6">
    <name type="scientific">Aspergillus steynii IBT 23096</name>
    <dbReference type="NCBI Taxonomy" id="1392250"/>
    <lineage>
        <taxon>Eukaryota</taxon>
        <taxon>Fungi</taxon>
        <taxon>Dikarya</taxon>
        <taxon>Ascomycota</taxon>
        <taxon>Pezizomycotina</taxon>
        <taxon>Eurotiomycetes</taxon>
        <taxon>Eurotiomycetidae</taxon>
        <taxon>Eurotiales</taxon>
        <taxon>Aspergillaceae</taxon>
        <taxon>Aspergillus</taxon>
        <taxon>Aspergillus subgen. Circumdati</taxon>
    </lineage>
</organism>
<comment type="caution">
    <text evidence="5">The sequence shown here is derived from an EMBL/GenBank/DDBJ whole genome shotgun (WGS) entry which is preliminary data.</text>
</comment>
<dbReference type="PRINTS" id="PR00463">
    <property type="entry name" value="EP450I"/>
</dbReference>
<name>A0A2I2GDE9_9EURO</name>
<keyword evidence="4" id="KW-0479">Metal-binding</keyword>
<dbReference type="PANTHER" id="PTHR24305">
    <property type="entry name" value="CYTOCHROME P450"/>
    <property type="match status" value="1"/>
</dbReference>
<dbReference type="GO" id="GO:0005506">
    <property type="term" value="F:iron ion binding"/>
    <property type="evidence" value="ECO:0007669"/>
    <property type="project" value="InterPro"/>
</dbReference>
<keyword evidence="4" id="KW-0408">Iron</keyword>
<evidence type="ECO:0000256" key="3">
    <source>
        <dbReference type="ARBA" id="ARBA00023033"/>
    </source>
</evidence>
<evidence type="ECO:0000256" key="1">
    <source>
        <dbReference type="ARBA" id="ARBA00010617"/>
    </source>
</evidence>
<dbReference type="GeneID" id="36560842"/>
<evidence type="ECO:0000256" key="2">
    <source>
        <dbReference type="ARBA" id="ARBA00023002"/>
    </source>
</evidence>
<comment type="cofactor">
    <cofactor evidence="4">
        <name>heme</name>
        <dbReference type="ChEBI" id="CHEBI:30413"/>
    </cofactor>
</comment>
<sequence length="308" mass="34432">MPINVSKWAMFYSFDVLGLVGFSDDFNQLGFATEHYAIKGIHDQVFMLGLLNQIPWLSYPLNALQPLSGGFGLFKMYCSRMVKEASLKFENSENKTPDDVISWLLKARAENDRSAPPTEKALGEDANVLMLAGSDTTGNTLACVFHYLASNPSVYKKLQEELDRTMRLKPAVPGGQPRVTPHEGLQIGDVWIPGDVNVLVPQYAVQRDERFFPRAKVFLPDRWLDKNNNLIADPQAFFPFQIGPRGCVGKELAMMTMRIFLSRVALNFDIRFAHGEDGVEFDTCARDYLALDVGPLNLVLTDRASGSC</sequence>
<proteinExistence type="inferred from homology"/>
<keyword evidence="3" id="KW-0503">Monooxygenase</keyword>
<protein>
    <submittedName>
        <fullName evidence="5">Cytochrome P450</fullName>
    </submittedName>
</protein>
<feature type="binding site" description="axial binding residue" evidence="4">
    <location>
        <position position="247"/>
    </location>
    <ligand>
        <name>heme</name>
        <dbReference type="ChEBI" id="CHEBI:30413"/>
    </ligand>
    <ligandPart>
        <name>Fe</name>
        <dbReference type="ChEBI" id="CHEBI:18248"/>
    </ligandPart>
</feature>
<comment type="similarity">
    <text evidence="1">Belongs to the cytochrome P450 family.</text>
</comment>
<evidence type="ECO:0000313" key="6">
    <source>
        <dbReference type="Proteomes" id="UP000234275"/>
    </source>
</evidence>
<dbReference type="OrthoDB" id="6692864at2759"/>
<dbReference type="AlphaFoldDB" id="A0A2I2GDE9"/>
<evidence type="ECO:0000313" key="5">
    <source>
        <dbReference type="EMBL" id="PLB50919.1"/>
    </source>
</evidence>
<keyword evidence="6" id="KW-1185">Reference proteome</keyword>
<dbReference type="Proteomes" id="UP000234275">
    <property type="component" value="Unassembled WGS sequence"/>
</dbReference>
<reference evidence="5 6" key="1">
    <citation type="submission" date="2016-12" db="EMBL/GenBank/DDBJ databases">
        <title>The genomes of Aspergillus section Nigri reveals drivers in fungal speciation.</title>
        <authorList>
            <consortium name="DOE Joint Genome Institute"/>
            <person name="Vesth T.C."/>
            <person name="Nybo J."/>
            <person name="Theobald S."/>
            <person name="Brandl J."/>
            <person name="Frisvad J.C."/>
            <person name="Nielsen K.F."/>
            <person name="Lyhne E.K."/>
            <person name="Kogle M.E."/>
            <person name="Kuo A."/>
            <person name="Riley R."/>
            <person name="Clum A."/>
            <person name="Nolan M."/>
            <person name="Lipzen A."/>
            <person name="Salamov A."/>
            <person name="Henrissat B."/>
            <person name="Wiebenga A."/>
            <person name="De Vries R.P."/>
            <person name="Grigoriev I.V."/>
            <person name="Mortensen U.H."/>
            <person name="Andersen M.R."/>
            <person name="Baker S.E."/>
        </authorList>
    </citation>
    <scope>NUCLEOTIDE SEQUENCE [LARGE SCALE GENOMIC DNA]</scope>
    <source>
        <strain evidence="5 6">IBT 23096</strain>
    </source>
</reference>
<dbReference type="Pfam" id="PF00067">
    <property type="entry name" value="p450"/>
    <property type="match status" value="1"/>
</dbReference>
<accession>A0A2I2GDE9</accession>
<dbReference type="GO" id="GO:0020037">
    <property type="term" value="F:heme binding"/>
    <property type="evidence" value="ECO:0007669"/>
    <property type="project" value="InterPro"/>
</dbReference>
<dbReference type="RefSeq" id="XP_024706221.1">
    <property type="nucleotide sequence ID" value="XM_024853144.1"/>
</dbReference>
<keyword evidence="4" id="KW-0349">Heme</keyword>
<dbReference type="SUPFAM" id="SSF48264">
    <property type="entry name" value="Cytochrome P450"/>
    <property type="match status" value="1"/>
</dbReference>
<evidence type="ECO:0000256" key="4">
    <source>
        <dbReference type="PIRSR" id="PIRSR602401-1"/>
    </source>
</evidence>
<gene>
    <name evidence="5" type="ORF">P170DRAFT_474464</name>
</gene>
<dbReference type="InterPro" id="IPR002401">
    <property type="entry name" value="Cyt_P450_E_grp-I"/>
</dbReference>
<keyword evidence="2" id="KW-0560">Oxidoreductase</keyword>
<dbReference type="PRINTS" id="PR00385">
    <property type="entry name" value="P450"/>
</dbReference>
<dbReference type="GO" id="GO:0016705">
    <property type="term" value="F:oxidoreductase activity, acting on paired donors, with incorporation or reduction of molecular oxygen"/>
    <property type="evidence" value="ECO:0007669"/>
    <property type="project" value="InterPro"/>
</dbReference>
<dbReference type="InterPro" id="IPR001128">
    <property type="entry name" value="Cyt_P450"/>
</dbReference>
<dbReference type="STRING" id="1392250.A0A2I2GDE9"/>
<dbReference type="EMBL" id="MSFO01000003">
    <property type="protein sequence ID" value="PLB50919.1"/>
    <property type="molecule type" value="Genomic_DNA"/>
</dbReference>
<dbReference type="GO" id="GO:0004497">
    <property type="term" value="F:monooxygenase activity"/>
    <property type="evidence" value="ECO:0007669"/>
    <property type="project" value="UniProtKB-KW"/>
</dbReference>
<dbReference type="PANTHER" id="PTHR24305:SF78">
    <property type="entry name" value="P450, PUTATIVE (EUROFUNG)-RELATED"/>
    <property type="match status" value="1"/>
</dbReference>
<dbReference type="InterPro" id="IPR050121">
    <property type="entry name" value="Cytochrome_P450_monoxygenase"/>
</dbReference>